<dbReference type="Proteomes" id="UP000188268">
    <property type="component" value="Unassembled WGS sequence"/>
</dbReference>
<sequence>MAQKSPNFDRSRQGYRAELPFRPAHGSGRAGL</sequence>
<accession>A0A1R3JXB8</accession>
<dbReference type="Gramene" id="OMO99441">
    <property type="protein sequence ID" value="OMO99441"/>
    <property type="gene ID" value="CCACVL1_03802"/>
</dbReference>
<feature type="region of interest" description="Disordered" evidence="1">
    <location>
        <begin position="1"/>
        <end position="32"/>
    </location>
</feature>
<evidence type="ECO:0000313" key="2">
    <source>
        <dbReference type="EMBL" id="OMO99441.1"/>
    </source>
</evidence>
<name>A0A1R3JXB8_COCAP</name>
<reference evidence="2 3" key="1">
    <citation type="submission" date="2013-09" db="EMBL/GenBank/DDBJ databases">
        <title>Corchorus capsularis genome sequencing.</title>
        <authorList>
            <person name="Alam M."/>
            <person name="Haque M.S."/>
            <person name="Islam M.S."/>
            <person name="Emdad E.M."/>
            <person name="Islam M.M."/>
            <person name="Ahmed B."/>
            <person name="Halim A."/>
            <person name="Hossen Q.M.M."/>
            <person name="Hossain M.Z."/>
            <person name="Ahmed R."/>
            <person name="Khan M.M."/>
            <person name="Islam R."/>
            <person name="Rashid M.M."/>
            <person name="Khan S.A."/>
            <person name="Rahman M.S."/>
            <person name="Alam M."/>
        </authorList>
    </citation>
    <scope>NUCLEOTIDE SEQUENCE [LARGE SCALE GENOMIC DNA]</scope>
    <source>
        <strain evidence="3">cv. CVL-1</strain>
        <tissue evidence="2">Whole seedling</tissue>
    </source>
</reference>
<comment type="caution">
    <text evidence="2">The sequence shown here is derived from an EMBL/GenBank/DDBJ whole genome shotgun (WGS) entry which is preliminary data.</text>
</comment>
<evidence type="ECO:0000256" key="1">
    <source>
        <dbReference type="SAM" id="MobiDB-lite"/>
    </source>
</evidence>
<dbReference type="AlphaFoldDB" id="A0A1R3JXB8"/>
<keyword evidence="3" id="KW-1185">Reference proteome</keyword>
<organism evidence="2 3">
    <name type="scientific">Corchorus capsularis</name>
    <name type="common">Jute</name>
    <dbReference type="NCBI Taxonomy" id="210143"/>
    <lineage>
        <taxon>Eukaryota</taxon>
        <taxon>Viridiplantae</taxon>
        <taxon>Streptophyta</taxon>
        <taxon>Embryophyta</taxon>
        <taxon>Tracheophyta</taxon>
        <taxon>Spermatophyta</taxon>
        <taxon>Magnoliopsida</taxon>
        <taxon>eudicotyledons</taxon>
        <taxon>Gunneridae</taxon>
        <taxon>Pentapetalae</taxon>
        <taxon>rosids</taxon>
        <taxon>malvids</taxon>
        <taxon>Malvales</taxon>
        <taxon>Malvaceae</taxon>
        <taxon>Grewioideae</taxon>
        <taxon>Apeibeae</taxon>
        <taxon>Corchorus</taxon>
    </lineage>
</organism>
<protein>
    <submittedName>
        <fullName evidence="2">Uncharacterized protein</fullName>
    </submittedName>
</protein>
<dbReference type="EMBL" id="AWWV01006876">
    <property type="protein sequence ID" value="OMO99441.1"/>
    <property type="molecule type" value="Genomic_DNA"/>
</dbReference>
<evidence type="ECO:0000313" key="3">
    <source>
        <dbReference type="Proteomes" id="UP000188268"/>
    </source>
</evidence>
<gene>
    <name evidence="2" type="ORF">CCACVL1_03802</name>
</gene>
<proteinExistence type="predicted"/>